<keyword evidence="4" id="KW-1185">Reference proteome</keyword>
<feature type="transmembrane region" description="Helical" evidence="2">
    <location>
        <begin position="437"/>
        <end position="455"/>
    </location>
</feature>
<keyword evidence="2" id="KW-0812">Transmembrane</keyword>
<feature type="transmembrane region" description="Helical" evidence="2">
    <location>
        <begin position="317"/>
        <end position="339"/>
    </location>
</feature>
<feature type="transmembrane region" description="Helical" evidence="2">
    <location>
        <begin position="250"/>
        <end position="272"/>
    </location>
</feature>
<feature type="transmembrane region" description="Helical" evidence="2">
    <location>
        <begin position="110"/>
        <end position="129"/>
    </location>
</feature>
<feature type="transmembrane region" description="Helical" evidence="2">
    <location>
        <begin position="397"/>
        <end position="417"/>
    </location>
</feature>
<proteinExistence type="inferred from homology"/>
<feature type="transmembrane region" description="Helical" evidence="2">
    <location>
        <begin position="284"/>
        <end position="305"/>
    </location>
</feature>
<sequence length="476" mass="51431">MAAADQPTLATRMAFGFGAGAYGIKDGGFSYFLLLFYSQVIGLDARLVGLALTIALMLDAISDPIVGYWSDNVRSRWGRRHPFLYASALPTAGTYFLIWNPPVGWSQGALFWYLLLLLAVAIRTAITFYETPSTALAPELAKSYDGRSALFGLRLFFAWVIGSIMTVANFTLIFPAFATPAIPNGQFNRDAYALYGMLASALILIAILVSAIGTHGHIRHLRAPPATRSLGLKAIFREIFHTLANRDFTALFLANMFGAIAAGISSSLSFYFSAYFWGLSSQQIGLVTMTVFASAAIGAGLAPLVTRRLGKQRGAVVIGLLAGLILPLPIILRLFGLLPPNGDPAILWIVLVVTMVDVGLIICFQTLGASMLADLVEQAEVRTGRRNEGIFFAANTFIRKSVQGLGVMAASFVLTLAQSPTGASPDKVGPDSLWRLGATYVPAIWLVRALMILAASRYRLSRADHEANLARLREQE</sequence>
<feature type="transmembrane region" description="Helical" evidence="2">
    <location>
        <begin position="36"/>
        <end position="61"/>
    </location>
</feature>
<name>A0A255YTD8_9SPHN</name>
<dbReference type="PANTHER" id="PTHR11328">
    <property type="entry name" value="MAJOR FACILITATOR SUPERFAMILY DOMAIN-CONTAINING PROTEIN"/>
    <property type="match status" value="1"/>
</dbReference>
<dbReference type="SUPFAM" id="SSF103473">
    <property type="entry name" value="MFS general substrate transporter"/>
    <property type="match status" value="1"/>
</dbReference>
<accession>A0A255YTD8</accession>
<gene>
    <name evidence="3" type="ORF">CHU93_04095</name>
</gene>
<dbReference type="InterPro" id="IPR039672">
    <property type="entry name" value="MFS_2"/>
</dbReference>
<protein>
    <submittedName>
        <fullName evidence="3">Sugar transporter</fullName>
    </submittedName>
</protein>
<keyword evidence="3" id="KW-0813">Transport</keyword>
<feature type="transmembrane region" description="Helical" evidence="2">
    <location>
        <begin position="150"/>
        <end position="172"/>
    </location>
</feature>
<dbReference type="PANTHER" id="PTHR11328:SF24">
    <property type="entry name" value="MAJOR FACILITATOR SUPERFAMILY (MFS) PROFILE DOMAIN-CONTAINING PROTEIN"/>
    <property type="match status" value="1"/>
</dbReference>
<dbReference type="AlphaFoldDB" id="A0A255YTD8"/>
<dbReference type="GO" id="GO:0015293">
    <property type="term" value="F:symporter activity"/>
    <property type="evidence" value="ECO:0007669"/>
    <property type="project" value="InterPro"/>
</dbReference>
<dbReference type="Gene3D" id="1.20.1250.20">
    <property type="entry name" value="MFS general substrate transporter like domains"/>
    <property type="match status" value="2"/>
</dbReference>
<comment type="similarity">
    <text evidence="1">Belongs to the sodium:galactoside symporter (TC 2.A.2) family.</text>
</comment>
<comment type="caution">
    <text evidence="3">The sequence shown here is derived from an EMBL/GenBank/DDBJ whole genome shotgun (WGS) entry which is preliminary data.</text>
</comment>
<feature type="transmembrane region" description="Helical" evidence="2">
    <location>
        <begin position="192"/>
        <end position="212"/>
    </location>
</feature>
<dbReference type="InterPro" id="IPR036259">
    <property type="entry name" value="MFS_trans_sf"/>
</dbReference>
<organism evidence="3 4">
    <name type="scientific">Sandarakinorhabdus cyanobacteriorum</name>
    <dbReference type="NCBI Taxonomy" id="1981098"/>
    <lineage>
        <taxon>Bacteria</taxon>
        <taxon>Pseudomonadati</taxon>
        <taxon>Pseudomonadota</taxon>
        <taxon>Alphaproteobacteria</taxon>
        <taxon>Sphingomonadales</taxon>
        <taxon>Sphingosinicellaceae</taxon>
        <taxon>Sandarakinorhabdus</taxon>
    </lineage>
</organism>
<keyword evidence="3" id="KW-0762">Sugar transport</keyword>
<evidence type="ECO:0000313" key="4">
    <source>
        <dbReference type="Proteomes" id="UP000216991"/>
    </source>
</evidence>
<dbReference type="Proteomes" id="UP000216991">
    <property type="component" value="Unassembled WGS sequence"/>
</dbReference>
<feature type="transmembrane region" description="Helical" evidence="2">
    <location>
        <begin position="82"/>
        <end position="98"/>
    </location>
</feature>
<dbReference type="Pfam" id="PF13347">
    <property type="entry name" value="MFS_2"/>
    <property type="match status" value="1"/>
</dbReference>
<dbReference type="EMBL" id="NOXT01000084">
    <property type="protein sequence ID" value="OYQ31905.1"/>
    <property type="molecule type" value="Genomic_DNA"/>
</dbReference>
<keyword evidence="2" id="KW-1133">Transmembrane helix</keyword>
<keyword evidence="2" id="KW-0472">Membrane</keyword>
<reference evidence="3 4" key="1">
    <citation type="submission" date="2017-07" db="EMBL/GenBank/DDBJ databases">
        <title>Sandarakinorhabdus cyanobacteriorum sp. nov., a novel bacterium isolated from cyanobacterial aggregates in a eutrophic lake.</title>
        <authorList>
            <person name="Cai H."/>
        </authorList>
    </citation>
    <scope>NUCLEOTIDE SEQUENCE [LARGE SCALE GENOMIC DNA]</scope>
    <source>
        <strain evidence="3 4">TH057</strain>
    </source>
</reference>
<dbReference type="RefSeq" id="WP_094472882.1">
    <property type="nucleotide sequence ID" value="NZ_NOXT01000084.1"/>
</dbReference>
<dbReference type="OrthoDB" id="9764596at2"/>
<dbReference type="GO" id="GO:0005886">
    <property type="term" value="C:plasma membrane"/>
    <property type="evidence" value="ECO:0007669"/>
    <property type="project" value="TreeGrafter"/>
</dbReference>
<feature type="transmembrane region" description="Helical" evidence="2">
    <location>
        <begin position="345"/>
        <end position="376"/>
    </location>
</feature>
<evidence type="ECO:0000256" key="2">
    <source>
        <dbReference type="SAM" id="Phobius"/>
    </source>
</evidence>
<dbReference type="GO" id="GO:0008643">
    <property type="term" value="P:carbohydrate transport"/>
    <property type="evidence" value="ECO:0007669"/>
    <property type="project" value="InterPro"/>
</dbReference>
<evidence type="ECO:0000313" key="3">
    <source>
        <dbReference type="EMBL" id="OYQ31905.1"/>
    </source>
</evidence>
<evidence type="ECO:0000256" key="1">
    <source>
        <dbReference type="ARBA" id="ARBA00009617"/>
    </source>
</evidence>